<reference evidence="3 4" key="1">
    <citation type="journal article" date="2023" name="IScience">
        <title>Expanded male sex-determining region conserved during the evolution of homothallism in the green alga Volvox.</title>
        <authorList>
            <person name="Yamamoto K."/>
            <person name="Matsuzaki R."/>
            <person name="Mahakham W."/>
            <person name="Heman W."/>
            <person name="Sekimoto H."/>
            <person name="Kawachi M."/>
            <person name="Minakuchi Y."/>
            <person name="Toyoda A."/>
            <person name="Nozaki H."/>
        </authorList>
    </citation>
    <scope>NUCLEOTIDE SEQUENCE [LARGE SCALE GENOMIC DNA]</scope>
    <source>
        <strain evidence="3 4">NIES-4468</strain>
    </source>
</reference>
<dbReference type="EMBL" id="BSDZ01000014">
    <property type="protein sequence ID" value="GLI63161.1"/>
    <property type="molecule type" value="Genomic_DNA"/>
</dbReference>
<feature type="compositionally biased region" description="Polar residues" evidence="2">
    <location>
        <begin position="2609"/>
        <end position="2624"/>
    </location>
</feature>
<keyword evidence="1" id="KW-0175">Coiled coil</keyword>
<name>A0ABQ5S0I6_9CHLO</name>
<feature type="region of interest" description="Disordered" evidence="2">
    <location>
        <begin position="684"/>
        <end position="704"/>
    </location>
</feature>
<feature type="coiled-coil region" evidence="1">
    <location>
        <begin position="2383"/>
        <end position="2417"/>
    </location>
</feature>
<feature type="coiled-coil region" evidence="1">
    <location>
        <begin position="1443"/>
        <end position="1491"/>
    </location>
</feature>
<feature type="coiled-coil region" evidence="1">
    <location>
        <begin position="1683"/>
        <end position="1731"/>
    </location>
</feature>
<feature type="coiled-coil region" evidence="1">
    <location>
        <begin position="2078"/>
        <end position="2133"/>
    </location>
</feature>
<feature type="region of interest" description="Disordered" evidence="2">
    <location>
        <begin position="2603"/>
        <end position="2626"/>
    </location>
</feature>
<feature type="region of interest" description="Disordered" evidence="2">
    <location>
        <begin position="198"/>
        <end position="232"/>
    </location>
</feature>
<dbReference type="PANTHER" id="PTHR47357:SF1">
    <property type="entry name" value="SPINDLE POLE BODY COMPONENT 110"/>
    <property type="match status" value="1"/>
</dbReference>
<feature type="coiled-coil region" evidence="1">
    <location>
        <begin position="1598"/>
        <end position="1639"/>
    </location>
</feature>
<protein>
    <submittedName>
        <fullName evidence="3">Uncharacterized protein</fullName>
    </submittedName>
</protein>
<gene>
    <name evidence="3" type="ORF">VaNZ11_005932</name>
</gene>
<sequence length="2975" mass="319762">MPTSTRPRPIWATVGRMSSPGLTSSSMARSSPSKEDEKGLRASVATSSPRHFAELGSPGRCGGSGLAALPGCKTDYDIIRFFTARDIIDLINNLQRSAKIAGDEAGSIHGCEQANRVKAKCSKVCGLSNRLIDLYVATIKAKVARILRKLGLGQAGGQDLLYSHLMTLQALVDKAFASFNAVQHAEAARIKQAKLGADNRRENSGAVTWRTPATPAEQKPASRQGSLGSLPQPAQHLDVKNLLLEARKQFLYMAEELVDLKNKIIVTDRTRIHEAVVEAVAEGEVPDPLPKVKGPPDGIAYGFNTRYVSEGGCNVTGLSLRTVTETVVGYPLSPRREASASSTPYSPRTSRLVHATFENPPADDAQSRMNGLEQARTRLLGLRSVSLPGDAVESHSPLSNGSPCMLESSHFLTPRSRRVISQGGDSDYASSDAFSSKQATARNLFRVDALQATGQLSDTNILAGPEGQATCHIKRVSLLQRTSSLATAPEQTCQLSPAALCPRSRISASGNEESTSQLPLEDAAASIRSPCMGEECLPRLELNDLTATVYQTPSPEDYLRGHPELETLRELAFEALRLVERDPTALDSAFMALDISRAQLDEAAARCQPRNASGIDMQAMLRICLTLLGQQLRSQSVRADANANNVVSRLTEQGIPFQQPCSRCGELAVLLDQVLPLLNHASTGDRTATADLGSEKGPSELAADGSQDEVVLLPLAADVDATDTGDMAHEALATVLQRLSTVLDRLRHLEEESAEMEQTLAQERQVRTDLQAEAARLQAEHNERNDALAVTQQLLTASERQLELLRTQFAELNHELGAKSAEIAVLQQQQQDGSKRETAPPSSVMGLFKMNMLNATELELEGLRIEHENLRSKTELQGSELRRLQNEVSGLRAARDKLVEELQEMQLLLQQRDATSVEDDLVLVPKGCGASEAKAAAIAPSRGTVGAAGAGSLTGKDCKSNAAIAANSTLTGGSIRASATYGAGRMAPSTTKSKAKAGKDLCYRIDNASKAIRPPNSTVATMHSVKRCIPPPPGLPQSGPGVHVSGSSLGPSTPQVHFCALARLEEVQVQLAQAEAARQALEYQLQAAQSLIASKDSEIDTANIILREYERRSLSAANPTNKQAAKLYASVNVPLLQLTAGDLGSCPAAGDALAVVSISPAQGALSDGSYSTRATTAHSQIDLIARLEELQTQCEDLICRAADLDTERSQAQLDADERAAELQATKEYIMELEEEVELLRELADKTTQQMQEKERDIVAQEQALLEAREALARARAECNTQVNVVEAQAEQLEEAHAKFQAAQARVLELKPRDEAQSCADADALACLHEEVLHLKTQFAASQAALADANKDLAAARAVVKASEQSATADRHAVEKLRSRASETEATHFELANKLAIAEQAQSSLAAQVGAAAEDRQQLIVQLGTLTQARENLAAQFGIKEATLTEALLRLEQQEKSLRQLEAQVLTDASVREDLQASLAVMKAEHQDLQKQVVNDRTAVRDLHEKLAETEIARLELADKLEKSVAACADLEQQLLLTQLDRRDPKASLTLASEEAIRNHPESSAEANLLRDEAALECSSRKLATSAAGDRASYKADAVDVLKSEVVHAEAKAQALSDQVRAFEQQLKSAQEREAIMQEQMLMFAAVRAAEAEQAVVTLRGALSAVKARLESVRSEAAIQAGKVETLEIYLAHAASERERLELQAATAAAHSQMLEEQLRQAQAENTLLEQELGATRTGIQEQAALAASQAYQLAAAHALNTEQRERFATEVTSMQVQLQAAFASNAELAQKSACQASELAHVAAARNANTQQAAHFASLEAQLVEARAAVECQAKDAATKIEVLEERLGEVEAFSSKQGDLYRAHVEELESKLGSARAAIIEHTTITVTHVEKLESQLAAERLQSIAEAERSSTQVSVLIEQLMAARTEMAQEAHTSAARAVNLEVQLAAARSAVGALVEHSAAEVSSLIAQLDAVRKSGVAEAEKVAQRVTELELHLASAQTAHAALADRSVTKVAELEARLIAALTENIEHAKCSATQAADLEHKLTTAVALASEYTTSQTAQLTAQVVAARTAMSEQAQRASADAAELVKQLEAAHAEIAAQVERSAAQASELEQQLSAARAKNSELLSRSAVESAAWEARISAAQEQHVVQAEAFAAQVAELEERLTTARTGIADQMKRSSVHVEALEEQLVAAHAEYAIQAERSTAQTQALEVQVAAAQAAIAEQTRSLTAHIAVLEAELAVTRAEKFELASSFTLQTGELEVRLTAAQAERNSEAERHAAHITDMEAQLYVSKASTVRHANRAAALATAFEEQIIAVRENSTAQEERIRVLEAELRTVLDTLGTARDRQERHTEDVKQLIVKEQEQNKQLYLRQSEVRQLKDTVAGLQTKLQDREAAVADRELQLENARKELECVVAVLGQLQTTVERLQCAASAVTAAGEAASNAAAAAADQQEVNLAVTAREQAKLRSLLSELEGIAINQSHVVLGLKDEVATLKAARDVDAGQLRDASEQGVIVAMCTEVTQRQQPTVVANFDAPAVRVQEPHLATKELGGDDSCSQLELQNRTGLVVALAMGTEQHPSRALKGKVEVKTSLAAEEQEHTSLQSSADATQRQASAQHAVVTTAERRLAAAVEGAVAEVQARQWVSEAECHVVQDLRAAVEEQACARLQLSCDIKEHSKDLAEELAGVQQLLNRQRRASADLLETLTVKLAAAESDLRGAKAHVEELRSELTHAMRRVAAAELAASTADTEKHQIEVRLAAAVADSNSGRAMVQELTVELARYRKEVDLVHKSMLAKQALLDEHESEQRVPEQAENRNLWQDSMPAADVEVQFGAELVKDFLEGCIWGMGLSSASGPAPMLSGRPLASGTPPQKPIIAHRSGLASTTAVRQPVRSVSDEADIEARALRLRALEGDVLELMSKGWHGNRLGGLEPRTCVESSAGVAPAIGAVTRDAAAPSAPSRRISR</sequence>
<feature type="coiled-coil region" evidence="1">
    <location>
        <begin position="853"/>
        <end position="911"/>
    </location>
</feature>
<feature type="coiled-coil region" evidence="1">
    <location>
        <begin position="1187"/>
        <end position="1305"/>
    </location>
</feature>
<evidence type="ECO:0000313" key="3">
    <source>
        <dbReference type="EMBL" id="GLI63161.1"/>
    </source>
</evidence>
<dbReference type="PANTHER" id="PTHR47357">
    <property type="entry name" value="COP1-INTERACTIVE PROTEIN 1"/>
    <property type="match status" value="1"/>
</dbReference>
<evidence type="ECO:0000313" key="4">
    <source>
        <dbReference type="Proteomes" id="UP001165090"/>
    </source>
</evidence>
<proteinExistence type="predicted"/>
<dbReference type="Proteomes" id="UP001165090">
    <property type="component" value="Unassembled WGS sequence"/>
</dbReference>
<feature type="coiled-coil region" evidence="1">
    <location>
        <begin position="1064"/>
        <end position="1091"/>
    </location>
</feature>
<evidence type="ECO:0000256" key="2">
    <source>
        <dbReference type="SAM" id="MobiDB-lite"/>
    </source>
</evidence>
<feature type="coiled-coil region" evidence="1">
    <location>
        <begin position="732"/>
        <end position="829"/>
    </location>
</feature>
<accession>A0ABQ5S0I6</accession>
<keyword evidence="4" id="KW-1185">Reference proteome</keyword>
<feature type="region of interest" description="Disordered" evidence="2">
    <location>
        <begin position="1"/>
        <end position="43"/>
    </location>
</feature>
<feature type="compositionally biased region" description="Polar residues" evidence="2">
    <location>
        <begin position="20"/>
        <end position="31"/>
    </location>
</feature>
<feature type="coiled-coil region" evidence="1">
    <location>
        <begin position="2711"/>
        <end position="2752"/>
    </location>
</feature>
<evidence type="ECO:0000256" key="1">
    <source>
        <dbReference type="SAM" id="Coils"/>
    </source>
</evidence>
<comment type="caution">
    <text evidence="3">The sequence shown here is derived from an EMBL/GenBank/DDBJ whole genome shotgun (WGS) entry which is preliminary data.</text>
</comment>
<organism evidence="3 4">
    <name type="scientific">Volvox africanus</name>
    <dbReference type="NCBI Taxonomy" id="51714"/>
    <lineage>
        <taxon>Eukaryota</taxon>
        <taxon>Viridiplantae</taxon>
        <taxon>Chlorophyta</taxon>
        <taxon>core chlorophytes</taxon>
        <taxon>Chlorophyceae</taxon>
        <taxon>CS clade</taxon>
        <taxon>Chlamydomonadales</taxon>
        <taxon>Volvocaceae</taxon>
        <taxon>Volvox</taxon>
    </lineage>
</organism>